<proteinExistence type="predicted"/>
<gene>
    <name evidence="1" type="ORF">HK100_001814</name>
</gene>
<reference evidence="1" key="1">
    <citation type="submission" date="2020-05" db="EMBL/GenBank/DDBJ databases">
        <title>Phylogenomic resolution of chytrid fungi.</title>
        <authorList>
            <person name="Stajich J.E."/>
            <person name="Amses K."/>
            <person name="Simmons R."/>
            <person name="Seto K."/>
            <person name="Myers J."/>
            <person name="Bonds A."/>
            <person name="Quandt C.A."/>
            <person name="Barry K."/>
            <person name="Liu P."/>
            <person name="Grigoriev I."/>
            <person name="Longcore J.E."/>
            <person name="James T.Y."/>
        </authorList>
    </citation>
    <scope>NUCLEOTIDE SEQUENCE</scope>
    <source>
        <strain evidence="1">JEL0513</strain>
    </source>
</reference>
<evidence type="ECO:0000313" key="1">
    <source>
        <dbReference type="EMBL" id="KAJ3114022.1"/>
    </source>
</evidence>
<dbReference type="AlphaFoldDB" id="A0AAD5SYU4"/>
<comment type="caution">
    <text evidence="1">The sequence shown here is derived from an EMBL/GenBank/DDBJ whole genome shotgun (WGS) entry which is preliminary data.</text>
</comment>
<accession>A0AAD5SYU4</accession>
<dbReference type="Proteomes" id="UP001211907">
    <property type="component" value="Unassembled WGS sequence"/>
</dbReference>
<name>A0AAD5SYU4_9FUNG</name>
<keyword evidence="2" id="KW-1185">Reference proteome</keyword>
<evidence type="ECO:0000313" key="2">
    <source>
        <dbReference type="Proteomes" id="UP001211907"/>
    </source>
</evidence>
<dbReference type="EMBL" id="JADGJH010001401">
    <property type="protein sequence ID" value="KAJ3114022.1"/>
    <property type="molecule type" value="Genomic_DNA"/>
</dbReference>
<feature type="non-terminal residue" evidence="1">
    <location>
        <position position="1"/>
    </location>
</feature>
<sequence length="151" mass="16487">DVDQHDIFSNECTTPVAISWSPEVCSEDTSYAPSSTEIGANYYKGLCQQNYTLTAFKTDTDSTFDRKYAYVDYYGNAGCTSLKGALAWIIDMCLNTGNGGSAKINENIDGTITEYDWLDSAFCNGSSASITYQNGVCQSSEIVYVVDSTQQ</sequence>
<protein>
    <submittedName>
        <fullName evidence="1">Uncharacterized protein</fullName>
    </submittedName>
</protein>
<organism evidence="1 2">
    <name type="scientific">Physocladia obscura</name>
    <dbReference type="NCBI Taxonomy" id="109957"/>
    <lineage>
        <taxon>Eukaryota</taxon>
        <taxon>Fungi</taxon>
        <taxon>Fungi incertae sedis</taxon>
        <taxon>Chytridiomycota</taxon>
        <taxon>Chytridiomycota incertae sedis</taxon>
        <taxon>Chytridiomycetes</taxon>
        <taxon>Chytridiales</taxon>
        <taxon>Chytriomycetaceae</taxon>
        <taxon>Physocladia</taxon>
    </lineage>
</organism>